<gene>
    <name evidence="2" type="ORF">SAMN04488099_1047</name>
</gene>
<dbReference type="InterPro" id="IPR001279">
    <property type="entry name" value="Metallo-B-lactamas"/>
</dbReference>
<feature type="domain" description="Metallo-beta-lactamase" evidence="1">
    <location>
        <begin position="19"/>
        <end position="197"/>
    </location>
</feature>
<dbReference type="InterPro" id="IPR058121">
    <property type="entry name" value="WalJ/YycJ"/>
</dbReference>
<dbReference type="Gene3D" id="3.60.15.10">
    <property type="entry name" value="Ribonuclease Z/Hydroxyacylglutathione hydrolase-like"/>
    <property type="match status" value="1"/>
</dbReference>
<dbReference type="SUPFAM" id="SSF56281">
    <property type="entry name" value="Metallo-hydrolase/oxidoreductase"/>
    <property type="match status" value="1"/>
</dbReference>
<sequence>MMEAAQSGLNISVLASGSTGNITYVESGSTRLLVDCGFSGKKAIELLSKIGRRPEDLDAILVTHEHSDHIKGVGILARKYGLDVYANEKTWKAMESKLGNLKVEQKNHFSIDKTLTLGDIDVSSFGVSHDAIDPQFYTFQKDDKRFVMLTDTGYVSDRMRDYVKDAEAYLFESNHDVSMLRMGRYPWSLKQRIIGDKGHLSNEDGALALAEIVGDRTKRVYLGHLSKENNVKEIAHSTVEDILVRKDTGVNDRFRLYDTDPVEPCDLFTL</sequence>
<dbReference type="PANTHER" id="PTHR47619:SF1">
    <property type="entry name" value="EXODEOXYRIBONUCLEASE WALJ"/>
    <property type="match status" value="1"/>
</dbReference>
<name>A0A1H7I9H2_9LACT</name>
<dbReference type="SMART" id="SM00849">
    <property type="entry name" value="Lactamase_B"/>
    <property type="match status" value="1"/>
</dbReference>
<dbReference type="STRING" id="426702.SAMN04488099_1047"/>
<evidence type="ECO:0000313" key="2">
    <source>
        <dbReference type="EMBL" id="SEK57225.1"/>
    </source>
</evidence>
<organism evidence="2 3">
    <name type="scientific">Alkalibacterium pelagium</name>
    <dbReference type="NCBI Taxonomy" id="426702"/>
    <lineage>
        <taxon>Bacteria</taxon>
        <taxon>Bacillati</taxon>
        <taxon>Bacillota</taxon>
        <taxon>Bacilli</taxon>
        <taxon>Lactobacillales</taxon>
        <taxon>Carnobacteriaceae</taxon>
        <taxon>Alkalibacterium</taxon>
    </lineage>
</organism>
<keyword evidence="3" id="KW-1185">Reference proteome</keyword>
<proteinExistence type="predicted"/>
<dbReference type="Proteomes" id="UP000199081">
    <property type="component" value="Unassembled WGS sequence"/>
</dbReference>
<dbReference type="Pfam" id="PF12706">
    <property type="entry name" value="Lactamase_B_2"/>
    <property type="match status" value="1"/>
</dbReference>
<dbReference type="AlphaFoldDB" id="A0A1H7I9H2"/>
<accession>A0A1H7I9H2</accession>
<dbReference type="OrthoDB" id="9781189at2"/>
<dbReference type="InterPro" id="IPR036866">
    <property type="entry name" value="RibonucZ/Hydroxyglut_hydro"/>
</dbReference>
<evidence type="ECO:0000259" key="1">
    <source>
        <dbReference type="SMART" id="SM00849"/>
    </source>
</evidence>
<dbReference type="EMBL" id="FNZU01000004">
    <property type="protein sequence ID" value="SEK57225.1"/>
    <property type="molecule type" value="Genomic_DNA"/>
</dbReference>
<reference evidence="3" key="1">
    <citation type="submission" date="2016-10" db="EMBL/GenBank/DDBJ databases">
        <authorList>
            <person name="Varghese N."/>
            <person name="Submissions S."/>
        </authorList>
    </citation>
    <scope>NUCLEOTIDE SEQUENCE [LARGE SCALE GENOMIC DNA]</scope>
    <source>
        <strain evidence="3">DSM 19183</strain>
    </source>
</reference>
<dbReference type="RefSeq" id="WP_091479496.1">
    <property type="nucleotide sequence ID" value="NZ_BJYC01000004.1"/>
</dbReference>
<protein>
    <submittedName>
        <fullName evidence="2">Phosphoribosyl 1,2-cyclic phosphodiesterase</fullName>
    </submittedName>
</protein>
<dbReference type="InterPro" id="IPR052533">
    <property type="entry name" value="WalJ/YycJ-like"/>
</dbReference>
<dbReference type="CDD" id="cd07733">
    <property type="entry name" value="YycJ-like_MBL-fold"/>
    <property type="match status" value="1"/>
</dbReference>
<dbReference type="PANTHER" id="PTHR47619">
    <property type="entry name" value="METALLO-HYDROLASE YYCJ-RELATED"/>
    <property type="match status" value="1"/>
</dbReference>
<evidence type="ECO:0000313" key="3">
    <source>
        <dbReference type="Proteomes" id="UP000199081"/>
    </source>
</evidence>